<dbReference type="Proteomes" id="UP001596087">
    <property type="component" value="Unassembled WGS sequence"/>
</dbReference>
<organism evidence="2 3">
    <name type="scientific">Nocardioides taihuensis</name>
    <dbReference type="NCBI Taxonomy" id="1835606"/>
    <lineage>
        <taxon>Bacteria</taxon>
        <taxon>Bacillati</taxon>
        <taxon>Actinomycetota</taxon>
        <taxon>Actinomycetes</taxon>
        <taxon>Propionibacteriales</taxon>
        <taxon>Nocardioidaceae</taxon>
        <taxon>Nocardioides</taxon>
    </lineage>
</organism>
<keyword evidence="1" id="KW-0472">Membrane</keyword>
<keyword evidence="3" id="KW-1185">Reference proteome</keyword>
<comment type="caution">
    <text evidence="2">The sequence shown here is derived from an EMBL/GenBank/DDBJ whole genome shotgun (WGS) entry which is preliminary data.</text>
</comment>
<proteinExistence type="predicted"/>
<reference evidence="3" key="1">
    <citation type="journal article" date="2019" name="Int. J. Syst. Evol. Microbiol.">
        <title>The Global Catalogue of Microorganisms (GCM) 10K type strain sequencing project: providing services to taxonomists for standard genome sequencing and annotation.</title>
        <authorList>
            <consortium name="The Broad Institute Genomics Platform"/>
            <consortium name="The Broad Institute Genome Sequencing Center for Infectious Disease"/>
            <person name="Wu L."/>
            <person name="Ma J."/>
        </authorList>
    </citation>
    <scope>NUCLEOTIDE SEQUENCE [LARGE SCALE GENOMIC DNA]</scope>
    <source>
        <strain evidence="3">DFY41</strain>
    </source>
</reference>
<feature type="transmembrane region" description="Helical" evidence="1">
    <location>
        <begin position="72"/>
        <end position="93"/>
    </location>
</feature>
<dbReference type="RefSeq" id="WP_378591195.1">
    <property type="nucleotide sequence ID" value="NZ_JBHSKD010000018.1"/>
</dbReference>
<evidence type="ECO:0000313" key="3">
    <source>
        <dbReference type="Proteomes" id="UP001596087"/>
    </source>
</evidence>
<protein>
    <recommendedName>
        <fullName evidence="4">DUF2029 domain-containing protein</fullName>
    </recommendedName>
</protein>
<accession>A0ABW0BL75</accession>
<feature type="transmembrane region" description="Helical" evidence="1">
    <location>
        <begin position="175"/>
        <end position="204"/>
    </location>
</feature>
<evidence type="ECO:0000313" key="2">
    <source>
        <dbReference type="EMBL" id="MFC5177825.1"/>
    </source>
</evidence>
<keyword evidence="1" id="KW-1133">Transmembrane helix</keyword>
<keyword evidence="1" id="KW-0812">Transmembrane</keyword>
<gene>
    <name evidence="2" type="ORF">ACFPGP_14175</name>
</gene>
<sequence>MFESREAQRRIGRLAWVMAWVALVVGQLHALARHQTEDGKADLDLPLTAFWAEPAGDALRPLLDWASPDAVYLTYGKLWLPVFVAFTLCAFVVRRRRQPVGVEKWAWRVALTGYTLACVAVAAEYWAQWGAMNDGLLEVVFLASVPIMLLTMLGSSFLGIVLLRRGLRLPAWLLAFTFPLVLVITAITSLGNVVLPIAFAFGILGRRVALAEQEPELQTTPVAA</sequence>
<feature type="transmembrane region" description="Helical" evidence="1">
    <location>
        <begin position="12"/>
        <end position="32"/>
    </location>
</feature>
<feature type="transmembrane region" description="Helical" evidence="1">
    <location>
        <begin position="105"/>
        <end position="127"/>
    </location>
</feature>
<feature type="transmembrane region" description="Helical" evidence="1">
    <location>
        <begin position="139"/>
        <end position="163"/>
    </location>
</feature>
<evidence type="ECO:0000256" key="1">
    <source>
        <dbReference type="SAM" id="Phobius"/>
    </source>
</evidence>
<evidence type="ECO:0008006" key="4">
    <source>
        <dbReference type="Google" id="ProtNLM"/>
    </source>
</evidence>
<dbReference type="EMBL" id="JBHSKD010000018">
    <property type="protein sequence ID" value="MFC5177825.1"/>
    <property type="molecule type" value="Genomic_DNA"/>
</dbReference>
<name>A0ABW0BL75_9ACTN</name>